<name>F6GQ64_9VIRU</name>
<reference evidence="1 2" key="1">
    <citation type="journal article" date="2008" name="Arch. Virol.">
        <title>Molecular confirmation of a new herpesvirus from catfish (Ameiurus melas) by testing the performance of a novel PCR method, designed to target the DNA polymerase gene of alloherpesviruses.</title>
        <authorList>
            <person name="Doszpoly A."/>
            <person name="Kovacs E.R."/>
            <person name="Bovo G."/>
            <person name="LaPatra S.E."/>
            <person name="Harrach B."/>
            <person name="Benko M."/>
        </authorList>
    </citation>
    <scope>NUCLEOTIDE SEQUENCE [LARGE SCALE GENOMIC DNA]</scope>
    <source>
        <strain evidence="2">SRWSHV (Snake River White Sturgeon Herpesvirus)</strain>
    </source>
</reference>
<accession>F6GQ64</accession>
<dbReference type="RefSeq" id="YP_009664566.1">
    <property type="nucleotide sequence ID" value="NC_043042.1"/>
</dbReference>
<dbReference type="Pfam" id="PF13245">
    <property type="entry name" value="AAA_19"/>
    <property type="match status" value="1"/>
</dbReference>
<dbReference type="InterPro" id="IPR027417">
    <property type="entry name" value="P-loop_NTPase"/>
</dbReference>
<dbReference type="Proteomes" id="UP000243430">
    <property type="component" value="Segment"/>
</dbReference>
<dbReference type="Gene3D" id="3.40.50.300">
    <property type="entry name" value="P-loop containing nucleotide triphosphate hydrolases"/>
    <property type="match status" value="1"/>
</dbReference>
<dbReference type="EMBL" id="FJ815289">
    <property type="protein sequence ID" value="AEF97684.1"/>
    <property type="molecule type" value="Genomic_DNA"/>
</dbReference>
<evidence type="ECO:0000313" key="1">
    <source>
        <dbReference type="EMBL" id="AEF97684.1"/>
    </source>
</evidence>
<dbReference type="GeneID" id="40524609"/>
<proteinExistence type="predicted"/>
<dbReference type="SUPFAM" id="SSF52540">
    <property type="entry name" value="P-loop containing nucleoside triphosphate hydrolases"/>
    <property type="match status" value="2"/>
</dbReference>
<sequence length="498" mass="56436">MSEYINTHVSDYAEFVQNEWVRGVMAAWFAEKGSMAMILSGDAGCGKSHTLMKLLTQMDRLGLSQCYTVAATTHKAASIMKAVDARTYQSALGFNMEMCRANFEEFKKLYLKKYAAVIDKWERIVLKTLELASSNSDHPCVELSMRCATCYSIIASVLKSTFPKPFFLGRGLLFIDEYGILSELSLQKILFVLSTFRLPDQGYILIFTGSVSQLPSPEMPQIWASMLFKEMISHTYSLFINFRVEDRGYAEAISLFQFNTITKPAVEIFNSKSIGAKAIDTTHDESVTRIFNNNKDRDTYNINFVSMMEQRGCKKVTVNALINKVGTSDITYGEFFDYLTLTVPKIFNKTNKGSHTFFLHGPVLRVPSQTKCVLHKFVKHGQHAIIEEPKGVYFEVEREVVSYKGWEAAYFPFFSIVSINTYSAQGETLPAVVYIPPEKNYMMSSIKASAYVACSRVKTRDLIQISCNSFANRVGTVNFFLNQLLDHKKELEMGYIPK</sequence>
<dbReference type="KEGG" id="vg:40524609"/>
<evidence type="ECO:0000313" key="2">
    <source>
        <dbReference type="Proteomes" id="UP000243430"/>
    </source>
</evidence>
<reference evidence="1 2" key="3">
    <citation type="journal article" date="2011" name="Intervirology">
        <title>Comparative analysis of a conserved gene block from the genome of the members of the genus ictalurivirus.</title>
        <authorList>
            <person name="Doszpoly A."/>
            <person name="Benko M."/>
            <person name="Bovo G."/>
            <person name="Lapatra S.E."/>
            <person name="Harrach B."/>
        </authorList>
    </citation>
    <scope>NUCLEOTIDE SEQUENCE [LARGE SCALE GENOMIC DNA]</scope>
    <source>
        <strain evidence="2">SRWSHV (Snake River White Sturgeon Herpesvirus)</strain>
    </source>
</reference>
<keyword evidence="2" id="KW-1185">Reference proteome</keyword>
<organism evidence="1 2">
    <name type="scientific">white sturgeon herpesvirus 2</name>
    <dbReference type="NCBI Taxonomy" id="320884"/>
    <lineage>
        <taxon>Viruses</taxon>
        <taxon>Duplodnaviria</taxon>
        <taxon>Heunggongvirae</taxon>
        <taxon>Peploviricota</taxon>
        <taxon>Herviviricetes</taxon>
        <taxon>Herpesvirales</taxon>
        <taxon>Alloherpesviridae</taxon>
        <taxon>Ictavirus</taxon>
        <taxon>Ictavirus acipenseridallo2</taxon>
    </lineage>
</organism>
<reference evidence="1 2" key="2">
    <citation type="journal article" date="2011" name="Arch. Virol.">
        <title>Partial genome characterization of acipenserid herpesvirus 2: taxonomical proposal for the demarcation of three subfamilies in Alloherpesviridae.</title>
        <authorList>
            <person name="Doszpoly A."/>
            <person name="Somogyi V."/>
            <person name="Lapatra S.E."/>
            <person name="Benko M."/>
        </authorList>
    </citation>
    <scope>NUCLEOTIDE SEQUENCE [LARGE SCALE GENOMIC DNA]</scope>
    <source>
        <strain evidence="2">SRWSHV (Snake River White Sturgeon Herpesvirus)</strain>
    </source>
</reference>
<protein>
    <submittedName>
        <fullName evidence="1">ORF25</fullName>
    </submittedName>
</protein>